<keyword evidence="2" id="KW-0238">DNA-binding</keyword>
<dbReference type="InterPro" id="IPR050204">
    <property type="entry name" value="AraC_XylS_family_regulators"/>
</dbReference>
<dbReference type="InterPro" id="IPR009057">
    <property type="entry name" value="Homeodomain-like_sf"/>
</dbReference>
<dbReference type="SUPFAM" id="SSF46689">
    <property type="entry name" value="Homeodomain-like"/>
    <property type="match status" value="1"/>
</dbReference>
<dbReference type="GO" id="GO:0003700">
    <property type="term" value="F:DNA-binding transcription factor activity"/>
    <property type="evidence" value="ECO:0007669"/>
    <property type="project" value="InterPro"/>
</dbReference>
<evidence type="ECO:0000259" key="4">
    <source>
        <dbReference type="PROSITE" id="PS01124"/>
    </source>
</evidence>
<evidence type="ECO:0000313" key="5">
    <source>
        <dbReference type="EMBL" id="AVP97228.1"/>
    </source>
</evidence>
<sequence>MAKLACRTESMAKVWHGDVWIGAAAAYFVGSADDNELHAHYALQVCIALRGSFSVRDDDGRSHDVHGILIPSGKRHCVSNPTKATADTFMLFVEPNSDLGRLLFDAFPGLQQEMVPIDADRLATMRHRLDALLIEGGDRLVREMVSILTGGAWRHRAMDRRVAMALHHIDSHLHEPDGLEHVANRLGISSRYLRKLFEQEIGLSPQRYRQWSKLRQALASIVAGASFTDGAAAGGFTDSAHFSRTFRDMFGAPPSMIFESSARRAQHFRAPSSDI</sequence>
<dbReference type="SUPFAM" id="SSF51182">
    <property type="entry name" value="RmlC-like cupins"/>
    <property type="match status" value="1"/>
</dbReference>
<dbReference type="OrthoDB" id="5295226at2"/>
<dbReference type="AlphaFoldDB" id="A0A2P1PQY4"/>
<dbReference type="EMBL" id="CP027860">
    <property type="protein sequence ID" value="AVP97228.1"/>
    <property type="molecule type" value="Genomic_DNA"/>
</dbReference>
<dbReference type="InterPro" id="IPR018060">
    <property type="entry name" value="HTH_AraC"/>
</dbReference>
<dbReference type="SMART" id="SM00342">
    <property type="entry name" value="HTH_ARAC"/>
    <property type="match status" value="1"/>
</dbReference>
<name>A0A2P1PQY4_9GAMM</name>
<dbReference type="PANTHER" id="PTHR46796">
    <property type="entry name" value="HTH-TYPE TRANSCRIPTIONAL ACTIVATOR RHAS-RELATED"/>
    <property type="match status" value="1"/>
</dbReference>
<dbReference type="Proteomes" id="UP000241074">
    <property type="component" value="Chromosome"/>
</dbReference>
<keyword evidence="1" id="KW-0805">Transcription regulation</keyword>
<evidence type="ECO:0000256" key="3">
    <source>
        <dbReference type="ARBA" id="ARBA00023163"/>
    </source>
</evidence>
<proteinExistence type="predicted"/>
<reference evidence="5 6" key="2">
    <citation type="submission" date="2018-03" db="EMBL/GenBank/DDBJ databases">
        <authorList>
            <person name="Keele B.F."/>
        </authorList>
    </citation>
    <scope>NUCLEOTIDE SEQUENCE [LARGE SCALE GENOMIC DNA]</scope>
    <source>
        <strain evidence="5 6">D13</strain>
    </source>
</reference>
<dbReference type="InterPro" id="IPR011051">
    <property type="entry name" value="RmlC_Cupin_sf"/>
</dbReference>
<evidence type="ECO:0000313" key="6">
    <source>
        <dbReference type="Proteomes" id="UP000241074"/>
    </source>
</evidence>
<evidence type="ECO:0000256" key="1">
    <source>
        <dbReference type="ARBA" id="ARBA00023015"/>
    </source>
</evidence>
<reference evidence="5 6" key="1">
    <citation type="submission" date="2018-03" db="EMBL/GenBank/DDBJ databases">
        <title>Ahniella affigens gen. nov., sp. nov., a gammaproteobacterium isolated from sandy soil near a stream.</title>
        <authorList>
            <person name="Ko Y."/>
            <person name="Kim J.-H."/>
        </authorList>
    </citation>
    <scope>NUCLEOTIDE SEQUENCE [LARGE SCALE GENOMIC DNA]</scope>
    <source>
        <strain evidence="5 6">D13</strain>
    </source>
</reference>
<feature type="domain" description="HTH araC/xylS-type" evidence="4">
    <location>
        <begin position="163"/>
        <end position="260"/>
    </location>
</feature>
<evidence type="ECO:0000256" key="2">
    <source>
        <dbReference type="ARBA" id="ARBA00023125"/>
    </source>
</evidence>
<dbReference type="Gene3D" id="1.10.10.60">
    <property type="entry name" value="Homeodomain-like"/>
    <property type="match status" value="1"/>
</dbReference>
<accession>A0A2P1PQY4</accession>
<keyword evidence="3" id="KW-0804">Transcription</keyword>
<dbReference type="Pfam" id="PF12833">
    <property type="entry name" value="HTH_18"/>
    <property type="match status" value="1"/>
</dbReference>
<organism evidence="5 6">
    <name type="scientific">Ahniella affigens</name>
    <dbReference type="NCBI Taxonomy" id="2021234"/>
    <lineage>
        <taxon>Bacteria</taxon>
        <taxon>Pseudomonadati</taxon>
        <taxon>Pseudomonadota</taxon>
        <taxon>Gammaproteobacteria</taxon>
        <taxon>Lysobacterales</taxon>
        <taxon>Rhodanobacteraceae</taxon>
        <taxon>Ahniella</taxon>
    </lineage>
</organism>
<dbReference type="KEGG" id="xba:C7S18_08470"/>
<gene>
    <name evidence="5" type="ORF">C7S18_08470</name>
</gene>
<dbReference type="PROSITE" id="PS01124">
    <property type="entry name" value="HTH_ARAC_FAMILY_2"/>
    <property type="match status" value="1"/>
</dbReference>
<protein>
    <recommendedName>
        <fullName evidence="4">HTH araC/xylS-type domain-containing protein</fullName>
    </recommendedName>
</protein>
<keyword evidence="6" id="KW-1185">Reference proteome</keyword>
<dbReference type="GO" id="GO:0043565">
    <property type="term" value="F:sequence-specific DNA binding"/>
    <property type="evidence" value="ECO:0007669"/>
    <property type="project" value="InterPro"/>
</dbReference>